<gene>
    <name evidence="2" type="ORF">K461DRAFT_267513</name>
</gene>
<reference evidence="2" key="1">
    <citation type="journal article" date="2020" name="Stud. Mycol.">
        <title>101 Dothideomycetes genomes: a test case for predicting lifestyles and emergence of pathogens.</title>
        <authorList>
            <person name="Haridas S."/>
            <person name="Albert R."/>
            <person name="Binder M."/>
            <person name="Bloem J."/>
            <person name="Labutti K."/>
            <person name="Salamov A."/>
            <person name="Andreopoulos B."/>
            <person name="Baker S."/>
            <person name="Barry K."/>
            <person name="Bills G."/>
            <person name="Bluhm B."/>
            <person name="Cannon C."/>
            <person name="Castanera R."/>
            <person name="Culley D."/>
            <person name="Daum C."/>
            <person name="Ezra D."/>
            <person name="Gonzalez J."/>
            <person name="Henrissat B."/>
            <person name="Kuo A."/>
            <person name="Liang C."/>
            <person name="Lipzen A."/>
            <person name="Lutzoni F."/>
            <person name="Magnuson J."/>
            <person name="Mondo S."/>
            <person name="Nolan M."/>
            <person name="Ohm R."/>
            <person name="Pangilinan J."/>
            <person name="Park H.-J."/>
            <person name="Ramirez L."/>
            <person name="Alfaro M."/>
            <person name="Sun H."/>
            <person name="Tritt A."/>
            <person name="Yoshinaga Y."/>
            <person name="Zwiers L.-H."/>
            <person name="Turgeon B."/>
            <person name="Goodwin S."/>
            <person name="Spatafora J."/>
            <person name="Crous P."/>
            <person name="Grigoriev I."/>
        </authorList>
    </citation>
    <scope>NUCLEOTIDE SEQUENCE</scope>
    <source>
        <strain evidence="2">CBS 260.36</strain>
    </source>
</reference>
<organism evidence="2 3">
    <name type="scientific">Myriangium duriaei CBS 260.36</name>
    <dbReference type="NCBI Taxonomy" id="1168546"/>
    <lineage>
        <taxon>Eukaryota</taxon>
        <taxon>Fungi</taxon>
        <taxon>Dikarya</taxon>
        <taxon>Ascomycota</taxon>
        <taxon>Pezizomycotina</taxon>
        <taxon>Dothideomycetes</taxon>
        <taxon>Dothideomycetidae</taxon>
        <taxon>Myriangiales</taxon>
        <taxon>Myriangiaceae</taxon>
        <taxon>Myriangium</taxon>
    </lineage>
</organism>
<evidence type="ECO:0000313" key="2">
    <source>
        <dbReference type="EMBL" id="KAF2152823.1"/>
    </source>
</evidence>
<protein>
    <submittedName>
        <fullName evidence="2">Uncharacterized protein</fullName>
    </submittedName>
</protein>
<dbReference type="AlphaFoldDB" id="A0A9P4J5J9"/>
<proteinExistence type="predicted"/>
<accession>A0A9P4J5J9</accession>
<feature type="chain" id="PRO_5040500534" evidence="1">
    <location>
        <begin position="21"/>
        <end position="107"/>
    </location>
</feature>
<feature type="signal peptide" evidence="1">
    <location>
        <begin position="1"/>
        <end position="20"/>
    </location>
</feature>
<dbReference type="Proteomes" id="UP000799439">
    <property type="component" value="Unassembled WGS sequence"/>
</dbReference>
<dbReference type="OrthoDB" id="10400866at2759"/>
<evidence type="ECO:0000256" key="1">
    <source>
        <dbReference type="SAM" id="SignalP"/>
    </source>
</evidence>
<evidence type="ECO:0000313" key="3">
    <source>
        <dbReference type="Proteomes" id="UP000799439"/>
    </source>
</evidence>
<keyword evidence="1" id="KW-0732">Signal</keyword>
<comment type="caution">
    <text evidence="2">The sequence shown here is derived from an EMBL/GenBank/DDBJ whole genome shotgun (WGS) entry which is preliminary data.</text>
</comment>
<keyword evidence="3" id="KW-1185">Reference proteome</keyword>
<sequence>MLNFKIFLLAALLLATKAFATKVQFLASYRLDPRSIVHVSGSAEYSDTDVDYIEHGIGDWSGYKYEARRTTLDKLVITNTRPVANQDAANTMLDNMIQLCNDYTGTG</sequence>
<name>A0A9P4J5J9_9PEZI</name>
<dbReference type="EMBL" id="ML996085">
    <property type="protein sequence ID" value="KAF2152823.1"/>
    <property type="molecule type" value="Genomic_DNA"/>
</dbReference>